<proteinExistence type="predicted"/>
<dbReference type="Proteomes" id="UP000887013">
    <property type="component" value="Unassembled WGS sequence"/>
</dbReference>
<sequence>MDELSTSINPALHCFHGDMRRRLN</sequence>
<name>A0A8X6IF61_NEPPI</name>
<dbReference type="EMBL" id="BMAW01090167">
    <property type="protein sequence ID" value="GFS43397.1"/>
    <property type="molecule type" value="Genomic_DNA"/>
</dbReference>
<evidence type="ECO:0000313" key="1">
    <source>
        <dbReference type="EMBL" id="GFS43397.1"/>
    </source>
</evidence>
<gene>
    <name evidence="1" type="ORF">NPIL_535221</name>
</gene>
<comment type="caution">
    <text evidence="1">The sequence shown here is derived from an EMBL/GenBank/DDBJ whole genome shotgun (WGS) entry which is preliminary data.</text>
</comment>
<reference evidence="1" key="1">
    <citation type="submission" date="2020-08" db="EMBL/GenBank/DDBJ databases">
        <title>Multicomponent nature underlies the extraordinary mechanical properties of spider dragline silk.</title>
        <authorList>
            <person name="Kono N."/>
            <person name="Nakamura H."/>
            <person name="Mori M."/>
            <person name="Yoshida Y."/>
            <person name="Ohtoshi R."/>
            <person name="Malay A.D."/>
            <person name="Moran D.A.P."/>
            <person name="Tomita M."/>
            <person name="Numata K."/>
            <person name="Arakawa K."/>
        </authorList>
    </citation>
    <scope>NUCLEOTIDE SEQUENCE</scope>
</reference>
<evidence type="ECO:0000313" key="2">
    <source>
        <dbReference type="Proteomes" id="UP000887013"/>
    </source>
</evidence>
<organism evidence="1 2">
    <name type="scientific">Nephila pilipes</name>
    <name type="common">Giant wood spider</name>
    <name type="synonym">Nephila maculata</name>
    <dbReference type="NCBI Taxonomy" id="299642"/>
    <lineage>
        <taxon>Eukaryota</taxon>
        <taxon>Metazoa</taxon>
        <taxon>Ecdysozoa</taxon>
        <taxon>Arthropoda</taxon>
        <taxon>Chelicerata</taxon>
        <taxon>Arachnida</taxon>
        <taxon>Araneae</taxon>
        <taxon>Araneomorphae</taxon>
        <taxon>Entelegynae</taxon>
        <taxon>Araneoidea</taxon>
        <taxon>Nephilidae</taxon>
        <taxon>Nephila</taxon>
    </lineage>
</organism>
<feature type="non-terminal residue" evidence="1">
    <location>
        <position position="24"/>
    </location>
</feature>
<keyword evidence="2" id="KW-1185">Reference proteome</keyword>
<dbReference type="AlphaFoldDB" id="A0A8X6IF61"/>
<protein>
    <submittedName>
        <fullName evidence="1">Uncharacterized protein</fullName>
    </submittedName>
</protein>
<accession>A0A8X6IF61</accession>